<dbReference type="Proteomes" id="UP000809829">
    <property type="component" value="Unassembled WGS sequence"/>
</dbReference>
<proteinExistence type="predicted"/>
<reference evidence="1 2" key="1">
    <citation type="submission" date="2021-01" db="EMBL/GenBank/DDBJ databases">
        <title>Genomic Encyclopedia of Type Strains, Phase IV (KMG-IV): sequencing the most valuable type-strain genomes for metagenomic binning, comparative biology and taxonomic classification.</title>
        <authorList>
            <person name="Goeker M."/>
        </authorList>
    </citation>
    <scope>NUCLEOTIDE SEQUENCE [LARGE SCALE GENOMIC DNA]</scope>
    <source>
        <strain evidence="1 2">DSM 104297</strain>
    </source>
</reference>
<sequence length="125" mass="14823">MLKHLSPGTKSSITRSIVTAFKTYMSNIEWNEDQYKLEHFIQEWKQYIEQHASWYKNLDEEIKGSPIFHEELAVKINETVQKILTERPTDEQIQQVESLLEQHNMTDVSYSCKEEARFLIDKLSS</sequence>
<evidence type="ECO:0000313" key="2">
    <source>
        <dbReference type="Proteomes" id="UP000809829"/>
    </source>
</evidence>
<comment type="caution">
    <text evidence="1">The sequence shown here is derived from an EMBL/GenBank/DDBJ whole genome shotgun (WGS) entry which is preliminary data.</text>
</comment>
<organism evidence="1 2">
    <name type="scientific">Priestia iocasae</name>
    <dbReference type="NCBI Taxonomy" id="2291674"/>
    <lineage>
        <taxon>Bacteria</taxon>
        <taxon>Bacillati</taxon>
        <taxon>Bacillota</taxon>
        <taxon>Bacilli</taxon>
        <taxon>Bacillales</taxon>
        <taxon>Bacillaceae</taxon>
        <taxon>Priestia</taxon>
    </lineage>
</organism>
<gene>
    <name evidence="1" type="ORF">JOC83_002869</name>
</gene>
<accession>A0ABS2QX07</accession>
<dbReference type="RefSeq" id="WP_205188038.1">
    <property type="nucleotide sequence ID" value="NZ_JAFBFC010000005.1"/>
</dbReference>
<evidence type="ECO:0000313" key="1">
    <source>
        <dbReference type="EMBL" id="MBM7704019.1"/>
    </source>
</evidence>
<dbReference type="EMBL" id="JAFBFC010000005">
    <property type="protein sequence ID" value="MBM7704019.1"/>
    <property type="molecule type" value="Genomic_DNA"/>
</dbReference>
<protein>
    <submittedName>
        <fullName evidence="1">Uncharacterized protein YpuA (DUF1002 family)</fullName>
    </submittedName>
</protein>
<keyword evidence="2" id="KW-1185">Reference proteome</keyword>
<name>A0ABS2QX07_9BACI</name>